<keyword evidence="2" id="KW-1133">Transmembrane helix</keyword>
<protein>
    <submittedName>
        <fullName evidence="3">Uncharacterized protein</fullName>
    </submittedName>
</protein>
<comment type="caution">
    <text evidence="3">The sequence shown here is derived from an EMBL/GenBank/DDBJ whole genome shotgun (WGS) entry which is preliminary data.</text>
</comment>
<keyword evidence="2" id="KW-0472">Membrane</keyword>
<reference evidence="3" key="1">
    <citation type="submission" date="2019-06" db="EMBL/GenBank/DDBJ databases">
        <authorList>
            <person name="Zheng W."/>
        </authorList>
    </citation>
    <scope>NUCLEOTIDE SEQUENCE</scope>
    <source>
        <strain evidence="3">QDHG01</strain>
    </source>
</reference>
<dbReference type="EMBL" id="RRYP01004290">
    <property type="protein sequence ID" value="TNV82990.1"/>
    <property type="molecule type" value="Genomic_DNA"/>
</dbReference>
<gene>
    <name evidence="3" type="ORF">FGO68_gene218</name>
</gene>
<feature type="region of interest" description="Disordered" evidence="1">
    <location>
        <begin position="435"/>
        <end position="455"/>
    </location>
</feature>
<keyword evidence="4" id="KW-1185">Reference proteome</keyword>
<sequence length="666" mass="75374">MRAPSCALTCGSSKDADKKFCLDPQNKTQKCPLNGLYAFKGSNAPVLKPTTSVFRNLSNDWRSYLVTDMEGNSPISEMRYALSRPCGYLKQKLVKRDVQISNIWSTFDESCEYENSGKKEHDLFQVSEFRDNELNIYKKNDLIDLIIESTIKYNESELLLNNYKLMFKGYSLWKGSCEKQYTTETVAKEGQKIGQIPSWYHALYICSVALFVMIASNQIMISWVDRCQDYRMYFFSILASSELLAYIVLIALYCMILHDMHNVDTDVIQYAKENGCSDGVLQHSINLFMDHYYHDVGVASAGLFFSLVSMAIQVTVMICFSPLRAKIAECCKGRLDSWKEPPKFEQKLAEVKDDIKEGYKNMIQRSIMAMVEKKLAEEKAKKEAEAAAAAAAAEAAALAEANGEGGPLLLNDIHPEIGADEDGKLVRVQTFKSLKRRDTNKSHKRRSRGTKATLRESQANLLGAFPSGANIPTTFADPGAFKYTLGIGAQTHQTNQDGQFQNNRLSNMSVGAQAFQPHNSKISVAKQSHLGGGDQISEEEADNDDERERIYRLHFGQNSSGGAQRIMHPKSKDDSYRKAQNYLEKKLEMQNTYSDNMQMTYGNQTNAEQNLRFGEDLDDQYSQPNDPQTIREPINNNEDNDDFQSDQDFEAQHQREDDDREGIEQD</sequence>
<keyword evidence="2" id="KW-0812">Transmembrane</keyword>
<feature type="region of interest" description="Disordered" evidence="1">
    <location>
        <begin position="617"/>
        <end position="666"/>
    </location>
</feature>
<feature type="transmembrane region" description="Helical" evidence="2">
    <location>
        <begin position="233"/>
        <end position="258"/>
    </location>
</feature>
<feature type="compositionally biased region" description="Acidic residues" evidence="1">
    <location>
        <begin position="536"/>
        <end position="545"/>
    </location>
</feature>
<proteinExistence type="predicted"/>
<feature type="region of interest" description="Disordered" evidence="1">
    <location>
        <begin position="526"/>
        <end position="545"/>
    </location>
</feature>
<dbReference type="Proteomes" id="UP000785679">
    <property type="component" value="Unassembled WGS sequence"/>
</dbReference>
<feature type="transmembrane region" description="Helical" evidence="2">
    <location>
        <begin position="199"/>
        <end position="221"/>
    </location>
</feature>
<evidence type="ECO:0000256" key="2">
    <source>
        <dbReference type="SAM" id="Phobius"/>
    </source>
</evidence>
<organism evidence="3 4">
    <name type="scientific">Halteria grandinella</name>
    <dbReference type="NCBI Taxonomy" id="5974"/>
    <lineage>
        <taxon>Eukaryota</taxon>
        <taxon>Sar</taxon>
        <taxon>Alveolata</taxon>
        <taxon>Ciliophora</taxon>
        <taxon>Intramacronucleata</taxon>
        <taxon>Spirotrichea</taxon>
        <taxon>Stichotrichia</taxon>
        <taxon>Sporadotrichida</taxon>
        <taxon>Halteriidae</taxon>
        <taxon>Halteria</taxon>
    </lineage>
</organism>
<evidence type="ECO:0000313" key="3">
    <source>
        <dbReference type="EMBL" id="TNV82990.1"/>
    </source>
</evidence>
<evidence type="ECO:0000256" key="1">
    <source>
        <dbReference type="SAM" id="MobiDB-lite"/>
    </source>
</evidence>
<name>A0A8J8NZ79_HALGN</name>
<feature type="region of interest" description="Disordered" evidence="1">
    <location>
        <begin position="554"/>
        <end position="576"/>
    </location>
</feature>
<accession>A0A8J8NZ79</accession>
<dbReference type="AlphaFoldDB" id="A0A8J8NZ79"/>
<feature type="compositionally biased region" description="Acidic residues" evidence="1">
    <location>
        <begin position="638"/>
        <end position="649"/>
    </location>
</feature>
<evidence type="ECO:0000313" key="4">
    <source>
        <dbReference type="Proteomes" id="UP000785679"/>
    </source>
</evidence>
<feature type="transmembrane region" description="Helical" evidence="2">
    <location>
        <begin position="296"/>
        <end position="320"/>
    </location>
</feature>